<dbReference type="AlphaFoldDB" id="A0A844YC81"/>
<dbReference type="EMBL" id="WTYN01000001">
    <property type="protein sequence ID" value="MXO61572.1"/>
    <property type="molecule type" value="Genomic_DNA"/>
</dbReference>
<evidence type="ECO:0000313" key="1">
    <source>
        <dbReference type="EMBL" id="MXO61572.1"/>
    </source>
</evidence>
<protein>
    <submittedName>
        <fullName evidence="1">Uncharacterized protein</fullName>
    </submittedName>
</protein>
<accession>A0A844YC81</accession>
<proteinExistence type="predicted"/>
<comment type="caution">
    <text evidence="1">The sequence shown here is derived from an EMBL/GenBank/DDBJ whole genome shotgun (WGS) entry which is preliminary data.</text>
</comment>
<gene>
    <name evidence="1" type="ORF">GRI48_00975</name>
</gene>
<sequence>MGSQPLAARPGRRRGSLPFRAVNRRGEPTHDAALQRHHLLPRQLLRIDAFAKLFECLVTRAIGFEDFRLNGLLLPAKEEAVLRLGLPLHRGPHRGYNAVVIERVGQIEIAWSLAMRRDRERAGIQTLQRLAALQQDLRAELLAPCVDYLRLHANDPLGKGFDFSVLDDMAERLWSAT</sequence>
<keyword evidence="2" id="KW-1185">Reference proteome</keyword>
<dbReference type="Pfam" id="PF14412">
    <property type="entry name" value="AHH"/>
    <property type="match status" value="1"/>
</dbReference>
<name>A0A844YC81_9SPHN</name>
<dbReference type="Proteomes" id="UP000445582">
    <property type="component" value="Unassembled WGS sequence"/>
</dbReference>
<dbReference type="RefSeq" id="WP_160670090.1">
    <property type="nucleotide sequence ID" value="NZ_WTYN01000001.1"/>
</dbReference>
<dbReference type="OrthoDB" id="7432612at2"/>
<organism evidence="1 2">
    <name type="scientific">Qipengyuania oceanensis</name>
    <dbReference type="NCBI Taxonomy" id="1463597"/>
    <lineage>
        <taxon>Bacteria</taxon>
        <taxon>Pseudomonadati</taxon>
        <taxon>Pseudomonadota</taxon>
        <taxon>Alphaproteobacteria</taxon>
        <taxon>Sphingomonadales</taxon>
        <taxon>Erythrobacteraceae</taxon>
        <taxon>Qipengyuania</taxon>
    </lineage>
</organism>
<evidence type="ECO:0000313" key="2">
    <source>
        <dbReference type="Proteomes" id="UP000445582"/>
    </source>
</evidence>
<reference evidence="1 2" key="1">
    <citation type="submission" date="2019-12" db="EMBL/GenBank/DDBJ databases">
        <title>Genomic-based taxomic classification of the family Erythrobacteraceae.</title>
        <authorList>
            <person name="Xu L."/>
        </authorList>
    </citation>
    <scope>NUCLEOTIDE SEQUENCE [LARGE SCALE GENOMIC DNA]</scope>
    <source>
        <strain evidence="1 2">MCCC 1A09965</strain>
    </source>
</reference>
<dbReference type="InterPro" id="IPR032871">
    <property type="entry name" value="AHH_dom_containing"/>
</dbReference>